<dbReference type="CDD" id="cd06225">
    <property type="entry name" value="HAMP"/>
    <property type="match status" value="1"/>
</dbReference>
<dbReference type="InterPro" id="IPR036890">
    <property type="entry name" value="HATPase_C_sf"/>
</dbReference>
<comment type="caution">
    <text evidence="6">The sequence shown here is derived from an EMBL/GenBank/DDBJ whole genome shotgun (WGS) entry which is preliminary data.</text>
</comment>
<name>A0A369BCQ1_9FIRM</name>
<dbReference type="Pfam" id="PF06580">
    <property type="entry name" value="His_kinase"/>
    <property type="match status" value="1"/>
</dbReference>
<evidence type="ECO:0000259" key="5">
    <source>
        <dbReference type="PROSITE" id="PS50885"/>
    </source>
</evidence>
<feature type="domain" description="HAMP" evidence="5">
    <location>
        <begin position="325"/>
        <end position="377"/>
    </location>
</feature>
<dbReference type="InterPro" id="IPR003660">
    <property type="entry name" value="HAMP_dom"/>
</dbReference>
<dbReference type="PANTHER" id="PTHR34220:SF7">
    <property type="entry name" value="SENSOR HISTIDINE KINASE YPDA"/>
    <property type="match status" value="1"/>
</dbReference>
<keyword evidence="6" id="KW-0418">Kinase</keyword>
<feature type="transmembrane region" description="Helical" evidence="4">
    <location>
        <begin position="302"/>
        <end position="328"/>
    </location>
</feature>
<evidence type="ECO:0000256" key="3">
    <source>
        <dbReference type="ARBA" id="ARBA00022679"/>
    </source>
</evidence>
<keyword evidence="4" id="KW-0812">Transmembrane</keyword>
<sequence length="598" mass="68959">MVPKISLSFKQWFSSLKLKQKIRYLFLFILSIYLVFYLVMYCFLFSGYMTDYALKNNRNSLMAIGSNLTAELDNISDMSKLIMANNEVTHYLKSSSSLGLRYSQNTVTAIFDIMSAYDNIYSIFVFKSDGTYVHTGRGITLVDKEIMDGPEWRKEIYEKAGGYVIRLNGGGAFTMKRGPFSMEPGEPILSFIRQINDLNTQETLGMLVINIPVSILEGTYKDADKTERKFCYYDINNNILSQGEVPDKLKNMNVSDSPFDQKVIKNLFSEEILSYYHIPDISMVIAGYERIGYEQIISKETAWMLIFILVITGFALVLISAFISVYITTPIQRLVQSMGSVKSGMFKRVSLSLPDDEIGHLKDSYNDMLLEINHLINELIDKEKSIQKAELEVLQEQIKPHFLYNTLDTIGYLALENSAENVYDALETLGDFYRKFLSRGDREISIEKEIEIVKDYLKLQKLRYEDVFEDAYEVQEDLLEVKIPKLILQPLVENSLYHGVRLKGEKGIIKISVYLKDDIIHIVVYDNGVGMSKKQIEDIMTSDNNKSFGFKGTIERIRYYYNCEDVYEIRSIEKEYTEVDIKIPFARGEKKDVQGNDY</sequence>
<reference evidence="6 7" key="1">
    <citation type="submission" date="2018-07" db="EMBL/GenBank/DDBJ databases">
        <title>Genomic Encyclopedia of Type Strains, Phase IV (KMG-IV): sequencing the most valuable type-strain genomes for metagenomic binning, comparative biology and taxonomic classification.</title>
        <authorList>
            <person name="Goeker M."/>
        </authorList>
    </citation>
    <scope>NUCLEOTIDE SEQUENCE [LARGE SCALE GENOMIC DNA]</scope>
    <source>
        <strain evidence="6 7">DSM 27016</strain>
    </source>
</reference>
<feature type="transmembrane region" description="Helical" evidence="4">
    <location>
        <begin position="24"/>
        <end position="49"/>
    </location>
</feature>
<comment type="subcellular location">
    <subcellularLocation>
        <location evidence="1">Membrane</location>
    </subcellularLocation>
</comment>
<evidence type="ECO:0000256" key="2">
    <source>
        <dbReference type="ARBA" id="ARBA00022553"/>
    </source>
</evidence>
<dbReference type="Gene3D" id="6.10.340.10">
    <property type="match status" value="1"/>
</dbReference>
<dbReference type="Gene3D" id="3.30.565.10">
    <property type="entry name" value="Histidine kinase-like ATPase, C-terminal domain"/>
    <property type="match status" value="1"/>
</dbReference>
<evidence type="ECO:0000313" key="6">
    <source>
        <dbReference type="EMBL" id="RCX19332.1"/>
    </source>
</evidence>
<dbReference type="PROSITE" id="PS50885">
    <property type="entry name" value="HAMP"/>
    <property type="match status" value="1"/>
</dbReference>
<evidence type="ECO:0000313" key="7">
    <source>
        <dbReference type="Proteomes" id="UP000253034"/>
    </source>
</evidence>
<proteinExistence type="predicted"/>
<evidence type="ECO:0000256" key="1">
    <source>
        <dbReference type="ARBA" id="ARBA00004370"/>
    </source>
</evidence>
<dbReference type="GO" id="GO:0016020">
    <property type="term" value="C:membrane"/>
    <property type="evidence" value="ECO:0007669"/>
    <property type="project" value="UniProtKB-SubCell"/>
</dbReference>
<dbReference type="AlphaFoldDB" id="A0A369BCQ1"/>
<dbReference type="SUPFAM" id="SSF55874">
    <property type="entry name" value="ATPase domain of HSP90 chaperone/DNA topoisomerase II/histidine kinase"/>
    <property type="match status" value="1"/>
</dbReference>
<protein>
    <submittedName>
        <fullName evidence="6">Two-component system sensor histidine kinase YesM</fullName>
    </submittedName>
</protein>
<accession>A0A369BCQ1</accession>
<keyword evidence="4" id="KW-1133">Transmembrane helix</keyword>
<organism evidence="6 7">
    <name type="scientific">Anaerobacterium chartisolvens</name>
    <dbReference type="NCBI Taxonomy" id="1297424"/>
    <lineage>
        <taxon>Bacteria</taxon>
        <taxon>Bacillati</taxon>
        <taxon>Bacillota</taxon>
        <taxon>Clostridia</taxon>
        <taxon>Eubacteriales</taxon>
        <taxon>Oscillospiraceae</taxon>
        <taxon>Anaerobacterium</taxon>
    </lineage>
</organism>
<dbReference type="GO" id="GO:0000155">
    <property type="term" value="F:phosphorelay sensor kinase activity"/>
    <property type="evidence" value="ECO:0007669"/>
    <property type="project" value="InterPro"/>
</dbReference>
<evidence type="ECO:0000256" key="4">
    <source>
        <dbReference type="SAM" id="Phobius"/>
    </source>
</evidence>
<dbReference type="InterPro" id="IPR050640">
    <property type="entry name" value="Bact_2-comp_sensor_kinase"/>
</dbReference>
<keyword evidence="7" id="KW-1185">Reference proteome</keyword>
<gene>
    <name evidence="6" type="ORF">DFR58_10377</name>
</gene>
<dbReference type="PANTHER" id="PTHR34220">
    <property type="entry name" value="SENSOR HISTIDINE KINASE YPDA"/>
    <property type="match status" value="1"/>
</dbReference>
<dbReference type="EMBL" id="QPJT01000003">
    <property type="protein sequence ID" value="RCX19332.1"/>
    <property type="molecule type" value="Genomic_DNA"/>
</dbReference>
<dbReference type="InterPro" id="IPR010559">
    <property type="entry name" value="Sig_transdc_His_kin_internal"/>
</dbReference>
<keyword evidence="2" id="KW-0597">Phosphoprotein</keyword>
<keyword evidence="3" id="KW-0808">Transferase</keyword>
<dbReference type="Proteomes" id="UP000253034">
    <property type="component" value="Unassembled WGS sequence"/>
</dbReference>
<keyword evidence="4" id="KW-0472">Membrane</keyword>